<comment type="subcellular location">
    <subcellularLocation>
        <location evidence="1">Cell membrane</location>
        <topology evidence="1">Lipid-anchor</topology>
        <topology evidence="1">GPI-anchor</topology>
    </subcellularLocation>
</comment>
<reference evidence="7 8" key="1">
    <citation type="submission" date="2024-01" db="EMBL/GenBank/DDBJ databases">
        <title>The genomes of 5 underutilized Papilionoideae crops provide insights into root nodulation and disease resistanc.</title>
        <authorList>
            <person name="Jiang F."/>
        </authorList>
    </citation>
    <scope>NUCLEOTIDE SEQUENCE [LARGE SCALE GENOMIC DNA]</scope>
    <source>
        <strain evidence="7">DUOXIRENSHENG_FW03</strain>
        <tissue evidence="7">Leaves</tissue>
    </source>
</reference>
<keyword evidence="2" id="KW-0336">GPI-anchor</keyword>
<name>A0AAN9SLI0_PSOTE</name>
<keyword evidence="8" id="KW-1185">Reference proteome</keyword>
<dbReference type="GO" id="GO:0005886">
    <property type="term" value="C:plasma membrane"/>
    <property type="evidence" value="ECO:0007669"/>
    <property type="project" value="UniProtKB-SubCell"/>
</dbReference>
<organism evidence="7 8">
    <name type="scientific">Psophocarpus tetragonolobus</name>
    <name type="common">Winged bean</name>
    <name type="synonym">Dolichos tetragonolobus</name>
    <dbReference type="NCBI Taxonomy" id="3891"/>
    <lineage>
        <taxon>Eukaryota</taxon>
        <taxon>Viridiplantae</taxon>
        <taxon>Streptophyta</taxon>
        <taxon>Embryophyta</taxon>
        <taxon>Tracheophyta</taxon>
        <taxon>Spermatophyta</taxon>
        <taxon>Magnoliopsida</taxon>
        <taxon>eudicotyledons</taxon>
        <taxon>Gunneridae</taxon>
        <taxon>Pentapetalae</taxon>
        <taxon>rosids</taxon>
        <taxon>fabids</taxon>
        <taxon>Fabales</taxon>
        <taxon>Fabaceae</taxon>
        <taxon>Papilionoideae</taxon>
        <taxon>50 kb inversion clade</taxon>
        <taxon>NPAAA clade</taxon>
        <taxon>indigoferoid/millettioid clade</taxon>
        <taxon>Phaseoleae</taxon>
        <taxon>Psophocarpus</taxon>
    </lineage>
</organism>
<dbReference type="Proteomes" id="UP001386955">
    <property type="component" value="Unassembled WGS sequence"/>
</dbReference>
<dbReference type="GO" id="GO:0098552">
    <property type="term" value="C:side of membrane"/>
    <property type="evidence" value="ECO:0007669"/>
    <property type="project" value="UniProtKB-KW"/>
</dbReference>
<sequence>MNATSWNLALFFLCLFFGSDLGTAKILRNEKNQEIFSPSELGTQLDDVPIVNPTTPGTGNPYMGNPTNPQTPDTSGQNPTTPNTNPTTPTTTPTPTPTTTSSGGQWCVASQGASETALQVALDYACGYGGADCSAIQPGANCYNPNTVRDHASYAFNDYYQKNPAPTSCVFGGTATLTSNDPSNGNCKYASPKSPSVSPPPPTYVSPPSPVIPTPPSSTIPGGGGGSTVYGSEPTGSPNTATSTFYSLSMLFTCGLLASLQLAN</sequence>
<dbReference type="Pfam" id="PF07983">
    <property type="entry name" value="X8"/>
    <property type="match status" value="1"/>
</dbReference>
<evidence type="ECO:0000256" key="3">
    <source>
        <dbReference type="ARBA" id="ARBA00022729"/>
    </source>
</evidence>
<dbReference type="AlphaFoldDB" id="A0AAN9SLI0"/>
<proteinExistence type="predicted"/>
<feature type="compositionally biased region" description="Low complexity" evidence="4">
    <location>
        <begin position="78"/>
        <end position="100"/>
    </location>
</feature>
<feature type="compositionally biased region" description="Pro residues" evidence="4">
    <location>
        <begin position="197"/>
        <end position="218"/>
    </location>
</feature>
<dbReference type="SMART" id="SM00768">
    <property type="entry name" value="X8"/>
    <property type="match status" value="1"/>
</dbReference>
<feature type="compositionally biased region" description="Polar residues" evidence="4">
    <location>
        <begin position="65"/>
        <end position="77"/>
    </location>
</feature>
<evidence type="ECO:0000313" key="7">
    <source>
        <dbReference type="EMBL" id="KAK7399723.1"/>
    </source>
</evidence>
<dbReference type="PRINTS" id="PR01217">
    <property type="entry name" value="PRICHEXTENSN"/>
</dbReference>
<keyword evidence="3 5" id="KW-0732">Signal</keyword>
<dbReference type="InterPro" id="IPR044788">
    <property type="entry name" value="X8_dom_prot"/>
</dbReference>
<dbReference type="PANTHER" id="PTHR31044:SF127">
    <property type="entry name" value="X8 DOMAIN-CONTAINING PROTEIN"/>
    <property type="match status" value="1"/>
</dbReference>
<evidence type="ECO:0000256" key="1">
    <source>
        <dbReference type="ARBA" id="ARBA00004609"/>
    </source>
</evidence>
<evidence type="ECO:0000259" key="6">
    <source>
        <dbReference type="SMART" id="SM00768"/>
    </source>
</evidence>
<dbReference type="Gene3D" id="1.20.58.1040">
    <property type="match status" value="1"/>
</dbReference>
<comment type="caution">
    <text evidence="7">The sequence shown here is derived from an EMBL/GenBank/DDBJ whole genome shotgun (WGS) entry which is preliminary data.</text>
</comment>
<keyword evidence="2" id="KW-0472">Membrane</keyword>
<protein>
    <recommendedName>
        <fullName evidence="6">X8 domain-containing protein</fullName>
    </recommendedName>
</protein>
<evidence type="ECO:0000313" key="8">
    <source>
        <dbReference type="Proteomes" id="UP001386955"/>
    </source>
</evidence>
<dbReference type="PANTHER" id="PTHR31044">
    <property type="entry name" value="BETA-1,3 GLUCANASE"/>
    <property type="match status" value="1"/>
</dbReference>
<keyword evidence="2" id="KW-0325">Glycoprotein</keyword>
<dbReference type="FunFam" id="1.20.58.1040:FF:000007">
    <property type="entry name" value="PLASMODESMATA CALLOSE-BINDING PROTEIN 2"/>
    <property type="match status" value="1"/>
</dbReference>
<gene>
    <name evidence="7" type="ORF">VNO78_10912</name>
</gene>
<feature type="domain" description="X8" evidence="6">
    <location>
        <begin position="105"/>
        <end position="189"/>
    </location>
</feature>
<evidence type="ECO:0000256" key="4">
    <source>
        <dbReference type="SAM" id="MobiDB-lite"/>
    </source>
</evidence>
<dbReference type="InterPro" id="IPR012946">
    <property type="entry name" value="X8"/>
</dbReference>
<feature type="region of interest" description="Disordered" evidence="4">
    <location>
        <begin position="38"/>
        <end position="103"/>
    </location>
</feature>
<feature type="chain" id="PRO_5042852720" description="X8 domain-containing protein" evidence="5">
    <location>
        <begin position="25"/>
        <end position="264"/>
    </location>
</feature>
<dbReference type="GO" id="GO:0009506">
    <property type="term" value="C:plasmodesma"/>
    <property type="evidence" value="ECO:0007669"/>
    <property type="project" value="UniProtKB-ARBA"/>
</dbReference>
<feature type="signal peptide" evidence="5">
    <location>
        <begin position="1"/>
        <end position="24"/>
    </location>
</feature>
<dbReference type="EMBL" id="JAYMYS010000003">
    <property type="protein sequence ID" value="KAK7399723.1"/>
    <property type="molecule type" value="Genomic_DNA"/>
</dbReference>
<accession>A0AAN9SLI0</accession>
<evidence type="ECO:0000256" key="2">
    <source>
        <dbReference type="ARBA" id="ARBA00022622"/>
    </source>
</evidence>
<keyword evidence="2" id="KW-0449">Lipoprotein</keyword>
<feature type="region of interest" description="Disordered" evidence="4">
    <location>
        <begin position="186"/>
        <end position="237"/>
    </location>
</feature>
<evidence type="ECO:0000256" key="5">
    <source>
        <dbReference type="SAM" id="SignalP"/>
    </source>
</evidence>